<evidence type="ECO:0000313" key="6">
    <source>
        <dbReference type="EMBL" id="STX11436.1"/>
    </source>
</evidence>
<reference evidence="5" key="5">
    <citation type="submission" date="2018-10" db="EMBL/GenBank/DDBJ databases">
        <authorList>
            <person name="Fan Y."/>
            <person name="Timp W."/>
            <person name="Bergman Y."/>
            <person name="Tamma P."/>
            <person name="Simner P."/>
        </authorList>
    </citation>
    <scope>NUCLEOTIDE SEQUENCE</scope>
    <source>
        <strain evidence="5">KLPN_104</strain>
    </source>
</reference>
<evidence type="ECO:0000313" key="8">
    <source>
        <dbReference type="Proteomes" id="UP000234439"/>
    </source>
</evidence>
<dbReference type="EMBL" id="JAAKYD010000038">
    <property type="protein sequence ID" value="NGN75742.1"/>
    <property type="molecule type" value="Genomic_DNA"/>
</dbReference>
<reference evidence="6 9" key="3">
    <citation type="submission" date="2018-06" db="EMBL/GenBank/DDBJ databases">
        <authorList>
            <consortium name="Pathogen Informatics"/>
            <person name="Doyle S."/>
        </authorList>
    </citation>
    <scope>NUCLEOTIDE SEQUENCE [LARGE SCALE GENOMIC DNA]</scope>
    <source>
        <strain evidence="6 9">NCTC11679</strain>
    </source>
</reference>
<reference evidence="5 11" key="6">
    <citation type="journal article" date="2019" name="Antimicrob. Agents Chemother.">
        <title>Applying Rapid Whole Genome Sequencing to Predict Phenotypic Antimicrobial Susceptibility Testing Results Among Carbapenem-Resistant Klebsiella pneumoniae Clinical Isolates.</title>
        <authorList>
            <person name="Tamma P.D."/>
            <person name="Fan Y."/>
            <person name="Bergman Y."/>
            <person name="Pertea G."/>
            <person name="Kazmi A."/>
            <person name="Lewis S."/>
            <person name="Carroll K.C."/>
            <person name="Schatz M.C."/>
            <person name="Timp W."/>
            <person name="Simner P.J."/>
        </authorList>
    </citation>
    <scope>NUCLEOTIDE SEQUENCE [LARGE SCALE GENOMIC DNA]</scope>
    <source>
        <strain evidence="5 11">KLPN_104</strain>
    </source>
</reference>
<dbReference type="Proteomes" id="UP000275975">
    <property type="component" value="Unassembled WGS sequence"/>
</dbReference>
<accession>A0A024HW28</accession>
<dbReference type="AlphaFoldDB" id="A0A024HW28"/>
<organism evidence="1">
    <name type="scientific">Klebsiella pneumoniae</name>
    <dbReference type="NCBI Taxonomy" id="573"/>
    <lineage>
        <taxon>Bacteria</taxon>
        <taxon>Pseudomonadati</taxon>
        <taxon>Pseudomonadota</taxon>
        <taxon>Gammaproteobacteria</taxon>
        <taxon>Enterobacterales</taxon>
        <taxon>Enterobacteriaceae</taxon>
        <taxon>Klebsiella/Raoultella group</taxon>
        <taxon>Klebsiella</taxon>
        <taxon>Klebsiella pneumoniae complex</taxon>
    </lineage>
</organism>
<dbReference type="EMBL" id="UGMG01000002">
    <property type="protein sequence ID" value="STX11436.1"/>
    <property type="molecule type" value="Genomic_DNA"/>
</dbReference>
<evidence type="ECO:0000313" key="9">
    <source>
        <dbReference type="Proteomes" id="UP000255239"/>
    </source>
</evidence>
<evidence type="ECO:0000313" key="2">
    <source>
        <dbReference type="EMBL" id="MRJ98803.1"/>
    </source>
</evidence>
<evidence type="ECO:0000313" key="4">
    <source>
        <dbReference type="EMBL" id="PLE24608.1"/>
    </source>
</evidence>
<gene>
    <name evidence="4" type="ORF">B6I68_26860</name>
    <name evidence="5" type="ORF">EAO17_30145</name>
    <name evidence="3" type="ORF">G4V31_27075</name>
    <name evidence="2" type="ORF">GJJ01_22960</name>
    <name evidence="6" type="ORF">NCTC11679_05893</name>
    <name evidence="1" type="ORF">PENVA_0275</name>
    <name evidence="7" type="ORF">SAMEA3649733_04300</name>
</gene>
<dbReference type="EMBL" id="UIXM01000017">
    <property type="protein sequence ID" value="SVS28556.1"/>
    <property type="molecule type" value="Genomic_DNA"/>
</dbReference>
<dbReference type="PATRIC" id="fig|573.1358.peg.5685"/>
<dbReference type="Proteomes" id="UP000259497">
    <property type="component" value="Unassembled WGS sequence"/>
</dbReference>
<evidence type="ECO:0000313" key="10">
    <source>
        <dbReference type="Proteomes" id="UP000259497"/>
    </source>
</evidence>
<geneLocation type="plasmid" evidence="1">
    <name>pENVA</name>
</geneLocation>
<evidence type="ECO:0000313" key="5">
    <source>
        <dbReference type="EMBL" id="RRE94491.1"/>
    </source>
</evidence>
<protein>
    <submittedName>
        <fullName evidence="1">Uncharacterized protein</fullName>
    </submittedName>
</protein>
<evidence type="ECO:0000313" key="13">
    <source>
        <dbReference type="Proteomes" id="UP000479475"/>
    </source>
</evidence>
<dbReference type="Proteomes" id="UP000234439">
    <property type="component" value="Unassembled WGS sequence"/>
</dbReference>
<reference evidence="7 10" key="4">
    <citation type="submission" date="2018-08" db="EMBL/GenBank/DDBJ databases">
        <authorList>
            <consortium name="Pathogen Informatics"/>
        </authorList>
    </citation>
    <scope>NUCLEOTIDE SEQUENCE [LARGE SCALE GENOMIC DNA]</scope>
    <source>
        <strain evidence="7 10">EuSCAPE_GR114</strain>
    </source>
</reference>
<evidence type="ECO:0000313" key="1">
    <source>
        <dbReference type="EMBL" id="CDM79891.1"/>
    </source>
</evidence>
<dbReference type="KEGG" id="kpx:PMK1_ndm00130"/>
<reference evidence="4 8" key="2">
    <citation type="journal article" date="2017" name="J. Infect. Dis.">
        <title>An Analysis of the Epidemic of Klebsiella pneumoniae Carbapenemase-Producing K. pneumoniae: Convergence of Two Evolutionary Mechanisms Creates the Perfect Storm.</title>
        <authorList>
            <person name="Rojas L.J."/>
            <person name="Weinstock G.M."/>
            <person name="De La Cadena E."/>
            <person name="Diaz L."/>
            <person name="Rios R."/>
            <person name="Hanson B.M."/>
            <person name="Brown J.S."/>
            <person name="Vats P."/>
            <person name="Phillips D.S."/>
            <person name="Nguyen H."/>
            <person name="Hujer K.M."/>
            <person name="Correa A."/>
            <person name="Adams M.D."/>
            <person name="Perez F."/>
            <person name="Sodergren E."/>
            <person name="Narechania A."/>
            <person name="Planet P.J."/>
            <person name="Villegas M.V."/>
            <person name="Bonomo R.A."/>
            <person name="Arias C.A."/>
        </authorList>
    </citation>
    <scope>NUCLEOTIDE SEQUENCE [LARGE SCALE GENOMIC DNA]</scope>
    <source>
        <strain evidence="4 8">COL-Kpn30</strain>
    </source>
</reference>
<name>A0A024HW28_KLEPN</name>
<dbReference type="Proteomes" id="UP000479475">
    <property type="component" value="Unassembled WGS sequence"/>
</dbReference>
<evidence type="ECO:0000313" key="11">
    <source>
        <dbReference type="Proteomes" id="UP000275975"/>
    </source>
</evidence>
<evidence type="ECO:0000313" key="7">
    <source>
        <dbReference type="EMBL" id="SVS28556.1"/>
    </source>
</evidence>
<dbReference type="Proteomes" id="UP000441029">
    <property type="component" value="Unassembled WGS sequence"/>
</dbReference>
<dbReference type="Proteomes" id="UP000255239">
    <property type="component" value="Unassembled WGS sequence"/>
</dbReference>
<reference evidence="1" key="1">
    <citation type="journal article" date="2014" name="Antimicrob. Agents Chemother.">
        <title>IncH-Type Plasmid Harboring blaCTX-M-15, blaDHA-1, and qnrB4 Genes Recovered from Animal Isolates.</title>
        <authorList>
            <person name="Schluter A."/>
            <person name="Nordmann P."/>
            <person name="Bonnin R.A."/>
            <person name="Millemann Y."/>
            <person name="Eikmeyer F.G."/>
            <person name="Wibberg D."/>
            <person name="Puhler A."/>
            <person name="Poirel L."/>
        </authorList>
    </citation>
    <scope>NUCLEOTIDE SEQUENCE [LARGE SCALE GENOMIC DNA]</scope>
    <source>
        <strain evidence="1">Kp15</strain>
        <plasmid evidence="1">pENVA</plasmid>
    </source>
</reference>
<dbReference type="RefSeq" id="WP_004026468.1">
    <property type="nucleotide sequence ID" value="NC_016980.1"/>
</dbReference>
<sequence>MSTIPQLAKLGFSSDVVPVINTPAPNMTRGFERFHISYNSSSAGYGCDTTALVLDGRVFFVLNGDHACDMTKAAAARGIDGCIDVFIDRIESASRHSEHKMAIGLTNDEFGLMPTALAVIGEENILRLLSAVTGNVQDFSAYGINQD</sequence>
<dbReference type="EMBL" id="HG918041">
    <property type="protein sequence ID" value="CDM79891.1"/>
    <property type="molecule type" value="Genomic_DNA"/>
</dbReference>
<proteinExistence type="predicted"/>
<dbReference type="EMBL" id="RDAM01000003">
    <property type="protein sequence ID" value="RRE94491.1"/>
    <property type="molecule type" value="Genomic_DNA"/>
</dbReference>
<keyword evidence="1" id="KW-0614">Plasmid</keyword>
<reference evidence="3 13" key="8">
    <citation type="submission" date="2020-02" db="EMBL/GenBank/DDBJ databases">
        <title>Klebsiella pneumoniae genome sequencing and assembly.</title>
        <authorList>
            <person name="Starkova P.S."/>
            <person name="Sulyan O.S."/>
            <person name="Likholetova D.V."/>
            <person name="Ageevets V.A."/>
            <person name="Lazareva I.V."/>
            <person name="Sopova J.V."/>
            <person name="Sidorenko S.V."/>
        </authorList>
    </citation>
    <scope>NUCLEOTIDE SEQUENCE [LARGE SCALE GENOMIC DNA]</scope>
    <source>
        <strain evidence="3 13">2429</strain>
    </source>
</reference>
<evidence type="ECO:0000313" key="3">
    <source>
        <dbReference type="EMBL" id="NGN75742.1"/>
    </source>
</evidence>
<dbReference type="EMBL" id="WJVL01000021">
    <property type="protein sequence ID" value="MRJ98803.1"/>
    <property type="molecule type" value="Genomic_DNA"/>
</dbReference>
<reference evidence="2 12" key="7">
    <citation type="submission" date="2019-11" db="EMBL/GenBank/DDBJ databases">
        <title>Molecular typing, antibiotic resistance determination and virulence profiling for 36 multidrug-resistant clinical Klebsiella pneumoniae isolates using second- and third-generation sequencing.</title>
        <authorList>
            <person name="Shelenkov A."/>
            <person name="Mikhaylova Y."/>
            <person name="Yanushevich Y."/>
            <person name="Samoilov A."/>
            <person name="Petrova L."/>
            <person name="Fomina V."/>
            <person name="Gusarov V."/>
            <person name="Zamyatin M."/>
            <person name="Shagin D."/>
        </authorList>
    </citation>
    <scope>NUCLEOTIDE SEQUENCE [LARGE SCALE GENOMIC DNA]</scope>
    <source>
        <strain evidence="2 12">CriePir226</strain>
    </source>
</reference>
<dbReference type="EMBL" id="NCMJ01000171">
    <property type="protein sequence ID" value="PLE24608.1"/>
    <property type="molecule type" value="Genomic_DNA"/>
</dbReference>
<evidence type="ECO:0000313" key="12">
    <source>
        <dbReference type="Proteomes" id="UP000441029"/>
    </source>
</evidence>